<dbReference type="GO" id="GO:0000402">
    <property type="term" value="F:crossed form four-way junction DNA binding"/>
    <property type="evidence" value="ECO:0007669"/>
    <property type="project" value="TreeGrafter"/>
</dbReference>
<dbReference type="SUPFAM" id="SSF53098">
    <property type="entry name" value="Ribonuclease H-like"/>
    <property type="match status" value="1"/>
</dbReference>
<dbReference type="AlphaFoldDB" id="A0A1S7UKC9"/>
<evidence type="ECO:0000313" key="4">
    <source>
        <dbReference type="Proteomes" id="UP000054516"/>
    </source>
</evidence>
<dbReference type="OMA" id="GITWLEW"/>
<evidence type="ECO:0000256" key="1">
    <source>
        <dbReference type="SAM" id="MobiDB-lite"/>
    </source>
</evidence>
<dbReference type="PANTHER" id="PTHR28072:SF1">
    <property type="entry name" value="CRUCIFORM CUTTING ENDONUCLEASE 1, MITOCHONDRIAL-RELATED"/>
    <property type="match status" value="1"/>
</dbReference>
<protein>
    <submittedName>
        <fullName evidence="3">Putative cruciform cutting endonuclease mitochondrial protein</fullName>
    </submittedName>
</protein>
<evidence type="ECO:0000313" key="3">
    <source>
        <dbReference type="EMBL" id="GAP83702.1"/>
    </source>
</evidence>
<reference evidence="3" key="1">
    <citation type="submission" date="2016-03" db="EMBL/GenBank/DDBJ databases">
        <title>Draft genome sequence of Rosellinia necatrix.</title>
        <authorList>
            <person name="Kanematsu S."/>
        </authorList>
    </citation>
    <scope>NUCLEOTIDE SEQUENCE [LARGE SCALE GENOMIC DNA]</scope>
    <source>
        <strain evidence="3">W97</strain>
    </source>
</reference>
<dbReference type="EMBL" id="DF977450">
    <property type="protein sequence ID" value="GAP83702.1"/>
    <property type="molecule type" value="Genomic_DNA"/>
</dbReference>
<keyword evidence="3" id="KW-0378">Hydrolase</keyword>
<gene>
    <name evidence="3" type="ORF">SAMD00023353_0500950</name>
</gene>
<feature type="region of interest" description="Disordered" evidence="1">
    <location>
        <begin position="91"/>
        <end position="121"/>
    </location>
</feature>
<dbReference type="STRING" id="77044.A0A1S7UKC9"/>
<feature type="region of interest" description="Disordered" evidence="1">
    <location>
        <begin position="251"/>
        <end position="283"/>
    </location>
</feature>
<dbReference type="Proteomes" id="UP000054516">
    <property type="component" value="Unassembled WGS sequence"/>
</dbReference>
<keyword evidence="4" id="KW-1185">Reference proteome</keyword>
<sequence length="389" mass="42044">MVAIKPAPGVIPQSLRASQLKRLAFLCGLPVSGRKEELITRLTNTITATTTTTTNSASLPPEPRPGPPHGPVVLSIDLGIRNLAFSLLSPIPPAAPPKRKTKVKKRGDADQSPSFSGTSPPAVKLHAWRRLSLLEGPARLPTGSGGKEALGVDASSTAFSPATLAKTANAFLQETVFRLEPPPTHILIERQRWRSGGGAAIQEWTVRVNTLEAMLHASLRTLHNVGAWKGEVMSIRPERVGQLFVGAEGTDTKGAAQTHEPEGDEADMPGDEPRKKRVGGRKTSAEAKKLKIELLSGWLDQGAHIVEANNVEVKQMLDAYSRAVKGTKHSKSKRGARKGEEEGSLLVLDKKLDDLTDCLLQGMAWLRWEENIAMLRREGGVEQLLDEDA</sequence>
<dbReference type="InterPro" id="IPR039197">
    <property type="entry name" value="Mrs1/Cce1"/>
</dbReference>
<dbReference type="PANTHER" id="PTHR28072">
    <property type="entry name" value="CRUCIFORM CUTTING ENDONUCLEASE 1, MITOCHONDRIAL-RELATED"/>
    <property type="match status" value="1"/>
</dbReference>
<proteinExistence type="predicted"/>
<feature type="compositionally biased region" description="Low complexity" evidence="1">
    <location>
        <begin position="47"/>
        <end position="58"/>
    </location>
</feature>
<keyword evidence="3" id="KW-0540">Nuclease</keyword>
<keyword evidence="3" id="KW-0255">Endonuclease</keyword>
<dbReference type="SMART" id="SM00513">
    <property type="entry name" value="SAP"/>
    <property type="match status" value="1"/>
</dbReference>
<dbReference type="Pfam" id="PF09159">
    <property type="entry name" value="Ydc2-catalyt"/>
    <property type="match status" value="1"/>
</dbReference>
<dbReference type="InterPro" id="IPR036397">
    <property type="entry name" value="RNaseH_sf"/>
</dbReference>
<evidence type="ECO:0000259" key="2">
    <source>
        <dbReference type="PROSITE" id="PS50800"/>
    </source>
</evidence>
<dbReference type="OrthoDB" id="5552842at2759"/>
<dbReference type="PROSITE" id="PS50800">
    <property type="entry name" value="SAP"/>
    <property type="match status" value="1"/>
</dbReference>
<dbReference type="InterPro" id="IPR012337">
    <property type="entry name" value="RNaseH-like_sf"/>
</dbReference>
<dbReference type="CDD" id="cd16963">
    <property type="entry name" value="CCE1"/>
    <property type="match status" value="1"/>
</dbReference>
<name>A0A1S7UKC9_ROSNE</name>
<dbReference type="GO" id="GO:0000403">
    <property type="term" value="F:Y-form DNA binding"/>
    <property type="evidence" value="ECO:0007669"/>
    <property type="project" value="TreeGrafter"/>
</dbReference>
<dbReference type="Gene3D" id="3.30.420.10">
    <property type="entry name" value="Ribonuclease H-like superfamily/Ribonuclease H"/>
    <property type="match status" value="1"/>
</dbReference>
<dbReference type="GO" id="GO:0004520">
    <property type="term" value="F:DNA endonuclease activity"/>
    <property type="evidence" value="ECO:0007669"/>
    <property type="project" value="TreeGrafter"/>
</dbReference>
<dbReference type="GO" id="GO:0070336">
    <property type="term" value="F:flap-structured DNA binding"/>
    <property type="evidence" value="ECO:0007669"/>
    <property type="project" value="TreeGrafter"/>
</dbReference>
<dbReference type="Pfam" id="PF02037">
    <property type="entry name" value="SAP"/>
    <property type="match status" value="1"/>
</dbReference>
<accession>A0A1S7UKC9</accession>
<feature type="region of interest" description="Disordered" evidence="1">
    <location>
        <begin position="47"/>
        <end position="68"/>
    </location>
</feature>
<dbReference type="InterPro" id="IPR003034">
    <property type="entry name" value="SAP_dom"/>
</dbReference>
<organism evidence="3">
    <name type="scientific">Rosellinia necatrix</name>
    <name type="common">White root-rot fungus</name>
    <dbReference type="NCBI Taxonomy" id="77044"/>
    <lineage>
        <taxon>Eukaryota</taxon>
        <taxon>Fungi</taxon>
        <taxon>Dikarya</taxon>
        <taxon>Ascomycota</taxon>
        <taxon>Pezizomycotina</taxon>
        <taxon>Sordariomycetes</taxon>
        <taxon>Xylariomycetidae</taxon>
        <taxon>Xylariales</taxon>
        <taxon>Xylariaceae</taxon>
        <taxon>Rosellinia</taxon>
    </lineage>
</organism>
<dbReference type="InterPro" id="IPR015242">
    <property type="entry name" value="Ydc2_cat"/>
</dbReference>
<feature type="domain" description="SAP" evidence="2">
    <location>
        <begin position="12"/>
        <end position="46"/>
    </location>
</feature>
<dbReference type="GO" id="GO:0005739">
    <property type="term" value="C:mitochondrion"/>
    <property type="evidence" value="ECO:0007669"/>
    <property type="project" value="TreeGrafter"/>
</dbReference>